<evidence type="ECO:0000256" key="1">
    <source>
        <dbReference type="ARBA" id="ARBA00006464"/>
    </source>
</evidence>
<feature type="transmembrane region" description="Helical" evidence="2">
    <location>
        <begin position="23"/>
        <end position="49"/>
    </location>
</feature>
<organism evidence="4 5">
    <name type="scientific">Candidatus Roizmanbacteria bacterium RIFCSPLOWO2_01_FULL_37_16</name>
    <dbReference type="NCBI Taxonomy" id="1802058"/>
    <lineage>
        <taxon>Bacteria</taxon>
        <taxon>Candidatus Roizmaniibacteriota</taxon>
    </lineage>
</organism>
<proteinExistence type="inferred from homology"/>
<evidence type="ECO:0000256" key="2">
    <source>
        <dbReference type="SAM" id="Phobius"/>
    </source>
</evidence>
<dbReference type="Pfam" id="PF02397">
    <property type="entry name" value="Bac_transf"/>
    <property type="match status" value="1"/>
</dbReference>
<comment type="caution">
    <text evidence="4">The sequence shown here is derived from an EMBL/GenBank/DDBJ whole genome shotgun (WGS) entry which is preliminary data.</text>
</comment>
<reference evidence="4 5" key="1">
    <citation type="journal article" date="2016" name="Nat. Commun.">
        <title>Thousands of microbial genomes shed light on interconnected biogeochemical processes in an aquifer system.</title>
        <authorList>
            <person name="Anantharaman K."/>
            <person name="Brown C.T."/>
            <person name="Hug L.A."/>
            <person name="Sharon I."/>
            <person name="Castelle C.J."/>
            <person name="Probst A.J."/>
            <person name="Thomas B.C."/>
            <person name="Singh A."/>
            <person name="Wilkins M.J."/>
            <person name="Karaoz U."/>
            <person name="Brodie E.L."/>
            <person name="Williams K.H."/>
            <person name="Hubbard S.S."/>
            <person name="Banfield J.F."/>
        </authorList>
    </citation>
    <scope>NUCLEOTIDE SEQUENCE [LARGE SCALE GENOMIC DNA]</scope>
</reference>
<sequence length="226" mass="26132">MSYMQKKLSLLNGRKYYKFFKRAIDVIGGAVLLVIFSPIYFTTAIAIVLDSKGPIFADVPERIGEQGKKFKMYKFRSMIENAHHLLRTDPRFLKLYHEYKRSSYKLKKDPRVTNVGRFIRKHSIDEIPQLLNVLKGEMSLVGPRAYYPDELENQQKNFPQTRRLVSKVLSVKPGITGLWQVSGRSEVNFDKRIAMDASYVNQMSLWLDLRIILRTPLVMLSGQGAV</sequence>
<evidence type="ECO:0000313" key="4">
    <source>
        <dbReference type="EMBL" id="OGK43217.1"/>
    </source>
</evidence>
<keyword evidence="2" id="KW-1133">Transmembrane helix</keyword>
<dbReference type="AlphaFoldDB" id="A0A1F7IIR4"/>
<evidence type="ECO:0000259" key="3">
    <source>
        <dbReference type="Pfam" id="PF02397"/>
    </source>
</evidence>
<dbReference type="PANTHER" id="PTHR30576">
    <property type="entry name" value="COLANIC BIOSYNTHESIS UDP-GLUCOSE LIPID CARRIER TRANSFERASE"/>
    <property type="match status" value="1"/>
</dbReference>
<dbReference type="EMBL" id="MGAI01000058">
    <property type="protein sequence ID" value="OGK43217.1"/>
    <property type="molecule type" value="Genomic_DNA"/>
</dbReference>
<gene>
    <name evidence="4" type="ORF">A3B40_03060</name>
</gene>
<evidence type="ECO:0000313" key="5">
    <source>
        <dbReference type="Proteomes" id="UP000178040"/>
    </source>
</evidence>
<name>A0A1F7IIR4_9BACT</name>
<dbReference type="GO" id="GO:0016780">
    <property type="term" value="F:phosphotransferase activity, for other substituted phosphate groups"/>
    <property type="evidence" value="ECO:0007669"/>
    <property type="project" value="TreeGrafter"/>
</dbReference>
<keyword evidence="2" id="KW-0472">Membrane</keyword>
<dbReference type="InterPro" id="IPR003362">
    <property type="entry name" value="Bact_transf"/>
</dbReference>
<keyword evidence="2" id="KW-0812">Transmembrane</keyword>
<protein>
    <recommendedName>
        <fullName evidence="3">Bacterial sugar transferase domain-containing protein</fullName>
    </recommendedName>
</protein>
<feature type="domain" description="Bacterial sugar transferase" evidence="3">
    <location>
        <begin position="21"/>
        <end position="220"/>
    </location>
</feature>
<dbReference type="Proteomes" id="UP000178040">
    <property type="component" value="Unassembled WGS sequence"/>
</dbReference>
<comment type="similarity">
    <text evidence="1">Belongs to the bacterial sugar transferase family.</text>
</comment>
<accession>A0A1F7IIR4</accession>
<dbReference type="PANTHER" id="PTHR30576:SF10">
    <property type="entry name" value="SLL5057 PROTEIN"/>
    <property type="match status" value="1"/>
</dbReference>